<dbReference type="AlphaFoldDB" id="A0A5J4P3P9"/>
<organism evidence="1">
    <name type="scientific">termite gut metagenome</name>
    <dbReference type="NCBI Taxonomy" id="433724"/>
    <lineage>
        <taxon>unclassified sequences</taxon>
        <taxon>metagenomes</taxon>
        <taxon>organismal metagenomes</taxon>
    </lineage>
</organism>
<sequence>MVRRLAPLFEDLKGDFSGNLTMKTDLDEQMSPVIS</sequence>
<dbReference type="EMBL" id="SNRY01011971">
    <property type="protein sequence ID" value="KAA6303887.1"/>
    <property type="molecule type" value="Genomic_DNA"/>
</dbReference>
<proteinExistence type="predicted"/>
<evidence type="ECO:0000313" key="1">
    <source>
        <dbReference type="EMBL" id="KAA6303887.1"/>
    </source>
</evidence>
<feature type="non-terminal residue" evidence="1">
    <location>
        <position position="35"/>
    </location>
</feature>
<gene>
    <name evidence="1" type="ORF">EZS27_044470</name>
</gene>
<reference evidence="1" key="1">
    <citation type="submission" date="2019-03" db="EMBL/GenBank/DDBJ databases">
        <title>Single cell metagenomics reveals metabolic interactions within the superorganism composed of flagellate Streblomastix strix and complex community of Bacteroidetes bacteria on its surface.</title>
        <authorList>
            <person name="Treitli S.C."/>
            <person name="Kolisko M."/>
            <person name="Husnik F."/>
            <person name="Keeling P."/>
            <person name="Hampl V."/>
        </authorList>
    </citation>
    <scope>NUCLEOTIDE SEQUENCE</scope>
    <source>
        <strain evidence="1">STM</strain>
    </source>
</reference>
<protein>
    <submittedName>
        <fullName evidence="1">Uncharacterized protein</fullName>
    </submittedName>
</protein>
<accession>A0A5J4P3P9</accession>
<name>A0A5J4P3P9_9ZZZZ</name>
<comment type="caution">
    <text evidence="1">The sequence shown here is derived from an EMBL/GenBank/DDBJ whole genome shotgun (WGS) entry which is preliminary data.</text>
</comment>